<dbReference type="Pfam" id="PF13472">
    <property type="entry name" value="Lipase_GDSL_2"/>
    <property type="match status" value="1"/>
</dbReference>
<evidence type="ECO:0000313" key="2">
    <source>
        <dbReference type="EMBL" id="MFC4262151.1"/>
    </source>
</evidence>
<gene>
    <name evidence="2" type="ORF">ACFOWM_04650</name>
</gene>
<evidence type="ECO:0000313" key="3">
    <source>
        <dbReference type="Proteomes" id="UP001595907"/>
    </source>
</evidence>
<dbReference type="Gene3D" id="3.40.50.1110">
    <property type="entry name" value="SGNH hydrolase"/>
    <property type="match status" value="1"/>
</dbReference>
<feature type="domain" description="SGNH hydrolase-type esterase" evidence="1">
    <location>
        <begin position="7"/>
        <end position="185"/>
    </location>
</feature>
<keyword evidence="2" id="KW-0378">Hydrolase</keyword>
<dbReference type="InterPro" id="IPR051532">
    <property type="entry name" value="Ester_Hydrolysis_Enzymes"/>
</dbReference>
<dbReference type="EMBL" id="JBHSCZ010000001">
    <property type="protein sequence ID" value="MFC4262151.1"/>
    <property type="molecule type" value="Genomic_DNA"/>
</dbReference>
<sequence>MNISYLALGDSYTIGEAVLLSESYPYQTVQLLRKAGVRVLAPEIIAKTGWTTDELIASMEQTIFLPSYDVVSLLIGVNNQYRGRSVQEYKNECNHLIQTAIQLAGNNPKRVFVLSIPDWGKTPFAAERDVATIASEIDAFNSTCKQLADLHGCYYIDITTTLRADAANVDMVASDGLHPSKLAYQKWANTLAQTILEVGF</sequence>
<organism evidence="2 3">
    <name type="scientific">Ferruginibacter yonginensis</name>
    <dbReference type="NCBI Taxonomy" id="1310416"/>
    <lineage>
        <taxon>Bacteria</taxon>
        <taxon>Pseudomonadati</taxon>
        <taxon>Bacteroidota</taxon>
        <taxon>Chitinophagia</taxon>
        <taxon>Chitinophagales</taxon>
        <taxon>Chitinophagaceae</taxon>
        <taxon>Ferruginibacter</taxon>
    </lineage>
</organism>
<keyword evidence="3" id="KW-1185">Reference proteome</keyword>
<dbReference type="InterPro" id="IPR013830">
    <property type="entry name" value="SGNH_hydro"/>
</dbReference>
<dbReference type="Proteomes" id="UP001595907">
    <property type="component" value="Unassembled WGS sequence"/>
</dbReference>
<dbReference type="GO" id="GO:0016787">
    <property type="term" value="F:hydrolase activity"/>
    <property type="evidence" value="ECO:0007669"/>
    <property type="project" value="UniProtKB-KW"/>
</dbReference>
<proteinExistence type="predicted"/>
<dbReference type="PANTHER" id="PTHR30383">
    <property type="entry name" value="THIOESTERASE 1/PROTEASE 1/LYSOPHOSPHOLIPASE L1"/>
    <property type="match status" value="1"/>
</dbReference>
<protein>
    <submittedName>
        <fullName evidence="2">SGNH/GDSL hydrolase family protein</fullName>
    </submittedName>
</protein>
<name>A0ABV8QQT8_9BACT</name>
<accession>A0ABV8QQT8</accession>
<dbReference type="SUPFAM" id="SSF52266">
    <property type="entry name" value="SGNH hydrolase"/>
    <property type="match status" value="1"/>
</dbReference>
<dbReference type="RefSeq" id="WP_379707512.1">
    <property type="nucleotide sequence ID" value="NZ_JBHSCZ010000001.1"/>
</dbReference>
<comment type="caution">
    <text evidence="2">The sequence shown here is derived from an EMBL/GenBank/DDBJ whole genome shotgun (WGS) entry which is preliminary data.</text>
</comment>
<dbReference type="PANTHER" id="PTHR30383:SF5">
    <property type="entry name" value="SGNH HYDROLASE-TYPE ESTERASE DOMAIN-CONTAINING PROTEIN"/>
    <property type="match status" value="1"/>
</dbReference>
<reference evidence="3" key="1">
    <citation type="journal article" date="2019" name="Int. J. Syst. Evol. Microbiol.">
        <title>The Global Catalogue of Microorganisms (GCM) 10K type strain sequencing project: providing services to taxonomists for standard genome sequencing and annotation.</title>
        <authorList>
            <consortium name="The Broad Institute Genomics Platform"/>
            <consortium name="The Broad Institute Genome Sequencing Center for Infectious Disease"/>
            <person name="Wu L."/>
            <person name="Ma J."/>
        </authorList>
    </citation>
    <scope>NUCLEOTIDE SEQUENCE [LARGE SCALE GENOMIC DNA]</scope>
    <source>
        <strain evidence="3">CECT 8289</strain>
    </source>
</reference>
<dbReference type="CDD" id="cd01832">
    <property type="entry name" value="SGNH_hydrolase_like_1"/>
    <property type="match status" value="1"/>
</dbReference>
<evidence type="ECO:0000259" key="1">
    <source>
        <dbReference type="Pfam" id="PF13472"/>
    </source>
</evidence>
<dbReference type="InterPro" id="IPR036514">
    <property type="entry name" value="SGNH_hydro_sf"/>
</dbReference>